<dbReference type="InterPro" id="IPR000511">
    <property type="entry name" value="Holocyt_c/c1_synthase"/>
</dbReference>
<keyword evidence="4 10" id="KW-0479">Metal-binding</keyword>
<dbReference type="EMBL" id="KN846959">
    <property type="protein sequence ID" value="KIW66345.1"/>
    <property type="molecule type" value="Genomic_DNA"/>
</dbReference>
<comment type="subcellular location">
    <subcellularLocation>
        <location evidence="1 10">Mitochondrion inner membrane</location>
    </subcellularLocation>
</comment>
<organism evidence="12 13">
    <name type="scientific">Phialophora macrospora</name>
    <dbReference type="NCBI Taxonomy" id="1851006"/>
    <lineage>
        <taxon>Eukaryota</taxon>
        <taxon>Fungi</taxon>
        <taxon>Dikarya</taxon>
        <taxon>Ascomycota</taxon>
        <taxon>Pezizomycotina</taxon>
        <taxon>Eurotiomycetes</taxon>
        <taxon>Chaetothyriomycetidae</taxon>
        <taxon>Chaetothyriales</taxon>
        <taxon>Herpotrichiellaceae</taxon>
        <taxon>Phialophora</taxon>
    </lineage>
</organism>
<protein>
    <recommendedName>
        <fullName evidence="10">Holocytochrome c-type synthase</fullName>
        <ecNumber evidence="10">4.4.1.17</ecNumber>
    </recommendedName>
</protein>
<keyword evidence="13" id="KW-1185">Reference proteome</keyword>
<evidence type="ECO:0000256" key="3">
    <source>
        <dbReference type="ARBA" id="ARBA00022617"/>
    </source>
</evidence>
<gene>
    <name evidence="12" type="ORF">PV04_05681</name>
</gene>
<evidence type="ECO:0000313" key="12">
    <source>
        <dbReference type="EMBL" id="KIW66345.1"/>
    </source>
</evidence>
<keyword evidence="5 10" id="KW-0999">Mitochondrion inner membrane</keyword>
<keyword evidence="3 10" id="KW-0349">Heme</keyword>
<comment type="catalytic activity">
    <reaction evidence="10">
        <text>holo-[cytochrome c] = apo-[cytochrome c] + heme b</text>
        <dbReference type="Rhea" id="RHEA:22648"/>
        <dbReference type="Rhea" id="RHEA-COMP:10725"/>
        <dbReference type="Rhea" id="RHEA-COMP:10726"/>
        <dbReference type="ChEBI" id="CHEBI:29950"/>
        <dbReference type="ChEBI" id="CHEBI:60344"/>
        <dbReference type="ChEBI" id="CHEBI:83739"/>
        <dbReference type="EC" id="4.4.1.17"/>
    </reaction>
</comment>
<name>A0A0D2FHT4_9EURO</name>
<comment type="function">
    <text evidence="10">Lyase that catalyzes the covalent linking of the heme group to the cytochrome C apoprotein to produce the mature functional cytochrome.</text>
</comment>
<feature type="region of interest" description="Disordered" evidence="11">
    <location>
        <begin position="41"/>
        <end position="140"/>
    </location>
</feature>
<dbReference type="AlphaFoldDB" id="A0A0D2FHT4"/>
<dbReference type="Proteomes" id="UP000054266">
    <property type="component" value="Unassembled WGS sequence"/>
</dbReference>
<sequence>MGWFWADPTPKPYAATVASHPIPTSSNAAPPPGCPMHKFDSTSSAGPFPPLANPSNTNINSTQSSCPVKAPNRALHSALSPSSPSSEPANASTLSKLNPLNYMPALSNARSADSPQSVSLPLSRETSSIPRNDSPSNWEYPSPQQMYNAMLRKGYTDTPAEHVEAMVAVHNFLNEGAWAEIEDWEAVFSKGLGAAWRVCSRGEEGVALERARREFTQRRREVLGLAPESEGEGDNKPKLIRFQGRPKEPTPKARMLQVLGTVFPSHFNQEPPFDRHDWYVSRRLPDGSTREVRYVIDYYGGGVEEETGQPVFYLDIRPALDSPTAAAERAMRWGGDVWWRASGGAAREAFARAKDRERNGS</sequence>
<keyword evidence="7 10" id="KW-0496">Mitochondrion</keyword>
<feature type="compositionally biased region" description="Polar residues" evidence="11">
    <location>
        <begin position="53"/>
        <end position="66"/>
    </location>
</feature>
<evidence type="ECO:0000256" key="6">
    <source>
        <dbReference type="ARBA" id="ARBA00023004"/>
    </source>
</evidence>
<evidence type="ECO:0000256" key="8">
    <source>
        <dbReference type="ARBA" id="ARBA00023136"/>
    </source>
</evidence>
<dbReference type="Pfam" id="PF01265">
    <property type="entry name" value="Cyto_heme_lyase"/>
    <property type="match status" value="1"/>
</dbReference>
<evidence type="ECO:0000256" key="4">
    <source>
        <dbReference type="ARBA" id="ARBA00022723"/>
    </source>
</evidence>
<dbReference type="EC" id="4.4.1.17" evidence="10"/>
<evidence type="ECO:0000256" key="9">
    <source>
        <dbReference type="ARBA" id="ARBA00023239"/>
    </source>
</evidence>
<dbReference type="GO" id="GO:0005743">
    <property type="term" value="C:mitochondrial inner membrane"/>
    <property type="evidence" value="ECO:0007669"/>
    <property type="project" value="UniProtKB-SubCell"/>
</dbReference>
<dbReference type="PANTHER" id="PTHR12743">
    <property type="entry name" value="CYTOCHROME C1 HEME LYASE"/>
    <property type="match status" value="1"/>
</dbReference>
<keyword evidence="6 10" id="KW-0408">Iron</keyword>
<feature type="region of interest" description="Disordered" evidence="11">
    <location>
        <begin position="227"/>
        <end position="246"/>
    </location>
</feature>
<evidence type="ECO:0000313" key="13">
    <source>
        <dbReference type="Proteomes" id="UP000054266"/>
    </source>
</evidence>
<feature type="compositionally biased region" description="Low complexity" evidence="11">
    <location>
        <begin position="77"/>
        <end position="92"/>
    </location>
</feature>
<proteinExistence type="inferred from homology"/>
<dbReference type="HOGENOM" id="CLU_048602_0_0_1"/>
<dbReference type="STRING" id="5601.A0A0D2FHT4"/>
<evidence type="ECO:0000256" key="11">
    <source>
        <dbReference type="SAM" id="MobiDB-lite"/>
    </source>
</evidence>
<comment type="similarity">
    <text evidence="2 10">Belongs to the cytochrome c-type heme lyase family.</text>
</comment>
<evidence type="ECO:0000256" key="2">
    <source>
        <dbReference type="ARBA" id="ARBA00007255"/>
    </source>
</evidence>
<dbReference type="PANTHER" id="PTHR12743:SF3">
    <property type="entry name" value="HOLOCYTOCHROME-C SYNTHASE"/>
    <property type="match status" value="1"/>
</dbReference>
<evidence type="ECO:0000256" key="10">
    <source>
        <dbReference type="RuleBase" id="RU363130"/>
    </source>
</evidence>
<feature type="compositionally biased region" description="Polar residues" evidence="11">
    <location>
        <begin position="108"/>
        <end position="140"/>
    </location>
</feature>
<reference evidence="12 13" key="1">
    <citation type="submission" date="2015-01" db="EMBL/GenBank/DDBJ databases">
        <title>The Genome Sequence of Capronia semiimmersa CBS27337.</title>
        <authorList>
            <consortium name="The Broad Institute Genomics Platform"/>
            <person name="Cuomo C."/>
            <person name="de Hoog S."/>
            <person name="Gorbushina A."/>
            <person name="Stielow B."/>
            <person name="Teixiera M."/>
            <person name="Abouelleil A."/>
            <person name="Chapman S.B."/>
            <person name="Priest M."/>
            <person name="Young S.K."/>
            <person name="Wortman J."/>
            <person name="Nusbaum C."/>
            <person name="Birren B."/>
        </authorList>
    </citation>
    <scope>NUCLEOTIDE SEQUENCE [LARGE SCALE GENOMIC DNA]</scope>
    <source>
        <strain evidence="12 13">CBS 27337</strain>
    </source>
</reference>
<dbReference type="GO" id="GO:0004408">
    <property type="term" value="F:holocytochrome-c synthase activity"/>
    <property type="evidence" value="ECO:0007669"/>
    <property type="project" value="UniProtKB-EC"/>
</dbReference>
<dbReference type="GO" id="GO:0046872">
    <property type="term" value="F:metal ion binding"/>
    <property type="evidence" value="ECO:0007669"/>
    <property type="project" value="UniProtKB-KW"/>
</dbReference>
<evidence type="ECO:0000256" key="7">
    <source>
        <dbReference type="ARBA" id="ARBA00023128"/>
    </source>
</evidence>
<keyword evidence="8 10" id="KW-0472">Membrane</keyword>
<dbReference type="PROSITE" id="PS00822">
    <property type="entry name" value="CYTO_HEME_LYASE_2"/>
    <property type="match status" value="1"/>
</dbReference>
<evidence type="ECO:0000256" key="5">
    <source>
        <dbReference type="ARBA" id="ARBA00022792"/>
    </source>
</evidence>
<keyword evidence="9 10" id="KW-0456">Lyase</keyword>
<accession>A0A0D2FHT4</accession>
<evidence type="ECO:0000256" key="1">
    <source>
        <dbReference type="ARBA" id="ARBA00004273"/>
    </source>
</evidence>